<evidence type="ECO:0000256" key="8">
    <source>
        <dbReference type="ARBA" id="ARBA00023002"/>
    </source>
</evidence>
<dbReference type="RefSeq" id="WP_073364869.1">
    <property type="nucleotide sequence ID" value="NZ_FNTL01000003.1"/>
</dbReference>
<dbReference type="GO" id="GO:0046872">
    <property type="term" value="F:metal ion binding"/>
    <property type="evidence" value="ECO:0007669"/>
    <property type="project" value="UniProtKB-KW"/>
</dbReference>
<feature type="binding site" evidence="12">
    <location>
        <position position="145"/>
    </location>
    <ligand>
        <name>FAD</name>
        <dbReference type="ChEBI" id="CHEBI:57692"/>
    </ligand>
</feature>
<dbReference type="InterPro" id="IPR023753">
    <property type="entry name" value="FAD/NAD-binding_dom"/>
</dbReference>
<keyword evidence="4" id="KW-0285">Flavoprotein</keyword>
<evidence type="ECO:0000256" key="1">
    <source>
        <dbReference type="ARBA" id="ARBA00001974"/>
    </source>
</evidence>
<dbReference type="Gene3D" id="3.30.70.20">
    <property type="match status" value="1"/>
</dbReference>
<keyword evidence="5" id="KW-0479">Metal-binding</keyword>
<dbReference type="InterPro" id="IPR017896">
    <property type="entry name" value="4Fe4S_Fe-S-bd"/>
</dbReference>
<dbReference type="EMBL" id="FNTL01000003">
    <property type="protein sequence ID" value="SEB46523.1"/>
    <property type="molecule type" value="Genomic_DNA"/>
</dbReference>
<dbReference type="EC" id="1.18.1.2" evidence="3"/>
<feature type="binding site" evidence="13">
    <location>
        <begin position="296"/>
        <end position="297"/>
    </location>
    <ligand>
        <name>NADP(+)</name>
        <dbReference type="ChEBI" id="CHEBI:58349"/>
    </ligand>
</feature>
<feature type="domain" description="4Fe-4S ferredoxin-type" evidence="14">
    <location>
        <begin position="1"/>
        <end position="29"/>
    </location>
</feature>
<keyword evidence="7 13" id="KW-0521">NADP</keyword>
<comment type="cofactor">
    <cofactor evidence="1 12">
        <name>FAD</name>
        <dbReference type="ChEBI" id="CHEBI:57692"/>
    </cofactor>
</comment>
<dbReference type="InterPro" id="IPR017900">
    <property type="entry name" value="4Fe4S_Fe_S_CS"/>
</dbReference>
<protein>
    <recommendedName>
        <fullName evidence="3">ferredoxin--NADP(+) reductase</fullName>
        <ecNumber evidence="3">1.18.1.2</ecNumber>
    </recommendedName>
</protein>
<evidence type="ECO:0000256" key="3">
    <source>
        <dbReference type="ARBA" id="ARBA00013223"/>
    </source>
</evidence>
<evidence type="ECO:0000256" key="9">
    <source>
        <dbReference type="ARBA" id="ARBA00023004"/>
    </source>
</evidence>
<dbReference type="AlphaFoldDB" id="A0A1H4JJV1"/>
<evidence type="ECO:0000256" key="4">
    <source>
        <dbReference type="ARBA" id="ARBA00022630"/>
    </source>
</evidence>
<dbReference type="InterPro" id="IPR055275">
    <property type="entry name" value="Ferredox_Rdtase"/>
</dbReference>
<dbReference type="SUPFAM" id="SSF54862">
    <property type="entry name" value="4Fe-4S ferredoxins"/>
    <property type="match status" value="1"/>
</dbReference>
<gene>
    <name evidence="15" type="ORF">SAMN04490220_0949</name>
</gene>
<dbReference type="PIRSF" id="PIRSF000362">
    <property type="entry name" value="FNR"/>
    <property type="match status" value="1"/>
</dbReference>
<feature type="binding site" evidence="12">
    <location>
        <begin position="474"/>
        <end position="476"/>
    </location>
    <ligand>
        <name>FAD</name>
        <dbReference type="ChEBI" id="CHEBI:57692"/>
    </ligand>
</feature>
<evidence type="ECO:0000256" key="2">
    <source>
        <dbReference type="ARBA" id="ARBA00008312"/>
    </source>
</evidence>
<dbReference type="InterPro" id="IPR036188">
    <property type="entry name" value="FAD/NAD-bd_sf"/>
</dbReference>
<dbReference type="Pfam" id="PF07992">
    <property type="entry name" value="Pyr_redox_2"/>
    <property type="match status" value="1"/>
</dbReference>
<evidence type="ECO:0000256" key="6">
    <source>
        <dbReference type="ARBA" id="ARBA00022827"/>
    </source>
</evidence>
<dbReference type="PROSITE" id="PS51379">
    <property type="entry name" value="4FE4S_FER_2"/>
    <property type="match status" value="2"/>
</dbReference>
<dbReference type="PRINTS" id="PR00419">
    <property type="entry name" value="ADXRDTASE"/>
</dbReference>
<keyword evidence="9" id="KW-0408">Iron</keyword>
<reference evidence="16" key="1">
    <citation type="submission" date="2016-10" db="EMBL/GenBank/DDBJ databases">
        <authorList>
            <person name="Varghese N."/>
        </authorList>
    </citation>
    <scope>NUCLEOTIDE SEQUENCE [LARGE SCALE GENOMIC DNA]</scope>
    <source>
        <strain evidence="16">DSM 44719</strain>
    </source>
</reference>
<feature type="binding site" evidence="12">
    <location>
        <position position="181"/>
    </location>
    <ligand>
        <name>FAD</name>
        <dbReference type="ChEBI" id="CHEBI:57692"/>
    </ligand>
</feature>
<dbReference type="Gene3D" id="3.50.50.60">
    <property type="entry name" value="FAD/NAD(P)-binding domain"/>
    <property type="match status" value="1"/>
</dbReference>
<dbReference type="OrthoDB" id="289202at2"/>
<evidence type="ECO:0000256" key="7">
    <source>
        <dbReference type="ARBA" id="ARBA00022857"/>
    </source>
</evidence>
<feature type="binding site" evidence="13">
    <location>
        <position position="474"/>
    </location>
    <ligand>
        <name>NADP(+)</name>
        <dbReference type="ChEBI" id="CHEBI:58349"/>
    </ligand>
</feature>
<organism evidence="15 16">
    <name type="scientific">Rhodococcus jostii</name>
    <dbReference type="NCBI Taxonomy" id="132919"/>
    <lineage>
        <taxon>Bacteria</taxon>
        <taxon>Bacillati</taxon>
        <taxon>Actinomycetota</taxon>
        <taxon>Actinomycetes</taxon>
        <taxon>Mycobacteriales</taxon>
        <taxon>Nocardiaceae</taxon>
        <taxon>Rhodococcus</taxon>
    </lineage>
</organism>
<keyword evidence="6 12" id="KW-0274">FAD</keyword>
<evidence type="ECO:0000256" key="11">
    <source>
        <dbReference type="ARBA" id="ARBA00047776"/>
    </source>
</evidence>
<evidence type="ECO:0000256" key="12">
    <source>
        <dbReference type="PIRSR" id="PIRSR000362-1"/>
    </source>
</evidence>
<sequence>MTYVITQACCNDASCVSVCPVDCIHPTPDEAPFMRTEMLYIDPDTCIDCSQCVYACPVDAIRPDDDLDDAMMPFLEINAAYYEKYPIEPGTAVPRRSAKRDFDYSSLRVAVVGSGPAASYAALELLARPGVQVDMFERLLTPYGLIRFGVAPDHPGTKAVTDVFQSLGSEPGFRLHLGVEVGKHLSHEELLAHNHAVIYAVGAPGDRRLGVPGEDLPGSHAATEFVAWYNGHPDFVDRRFDLSCERAVIVGNGNVALDVARILVTDPDELEKTDMADHAIAALRKSNIREVVVLGRRGPAQAAYTNPEFLALTNLADVDVVIDPAEAELDEHSIRLIESGAVEPSVRIKAELAERVAGTQATGAAKRIVFRYLESPVEVVGDEQQVTGLTIVRNVLNEGPDGSLLATPGDQTELIEAGLVLRSIGYRGSSTVDVPFDEVRGVIPNDEGRVLEPSTGAPVPGVYTAGWIKRGPSGVIGTNKKCAADTVERLIDDFENGKLTAPKSGAHELERLVAERNPDVVDFAGWTRIDQAEIASGDSRGRTRVKLVDVESMLAVVRS</sequence>
<feature type="binding site" evidence="13">
    <location>
        <begin position="252"/>
        <end position="255"/>
    </location>
    <ligand>
        <name>NADP(+)</name>
        <dbReference type="ChEBI" id="CHEBI:58349"/>
    </ligand>
</feature>
<keyword evidence="8" id="KW-0560">Oxidoreductase</keyword>
<accession>A0A1H4JJV1</accession>
<dbReference type="GO" id="GO:0004324">
    <property type="term" value="F:ferredoxin-NADP+ reductase activity"/>
    <property type="evidence" value="ECO:0007669"/>
    <property type="project" value="UniProtKB-EC"/>
</dbReference>
<name>A0A1H4JJV1_RHOJO</name>
<evidence type="ECO:0000256" key="10">
    <source>
        <dbReference type="ARBA" id="ARBA00023014"/>
    </source>
</evidence>
<dbReference type="InterPro" id="IPR021163">
    <property type="entry name" value="Ferredox_Rdtase_adrenod"/>
</dbReference>
<dbReference type="GO" id="GO:0051536">
    <property type="term" value="F:iron-sulfur cluster binding"/>
    <property type="evidence" value="ECO:0007669"/>
    <property type="project" value="UniProtKB-KW"/>
</dbReference>
<evidence type="ECO:0000313" key="16">
    <source>
        <dbReference type="Proteomes" id="UP000183407"/>
    </source>
</evidence>
<dbReference type="PROSITE" id="PS00198">
    <property type="entry name" value="4FE4S_FER_1"/>
    <property type="match status" value="1"/>
</dbReference>
<feature type="binding site" evidence="12">
    <location>
        <position position="467"/>
    </location>
    <ligand>
        <name>FAD</name>
        <dbReference type="ChEBI" id="CHEBI:57692"/>
    </ligand>
</feature>
<comment type="similarity">
    <text evidence="2">Belongs to the ferredoxin--NADP reductase type 1 family.</text>
</comment>
<dbReference type="SUPFAM" id="SSF51971">
    <property type="entry name" value="Nucleotide-binding domain"/>
    <property type="match status" value="2"/>
</dbReference>
<feature type="domain" description="4Fe-4S ferredoxin-type" evidence="14">
    <location>
        <begin position="37"/>
        <end position="66"/>
    </location>
</feature>
<dbReference type="PANTHER" id="PTHR48467:SF1">
    <property type="entry name" value="GLUTAMATE SYNTHASE 1 [NADH], CHLOROPLASTIC-LIKE"/>
    <property type="match status" value="1"/>
</dbReference>
<comment type="catalytic activity">
    <reaction evidence="11">
        <text>2 reduced [2Fe-2S]-[ferredoxin] + NADP(+) + H(+) = 2 oxidized [2Fe-2S]-[ferredoxin] + NADPH</text>
        <dbReference type="Rhea" id="RHEA:20125"/>
        <dbReference type="Rhea" id="RHEA-COMP:10000"/>
        <dbReference type="Rhea" id="RHEA-COMP:10001"/>
        <dbReference type="ChEBI" id="CHEBI:15378"/>
        <dbReference type="ChEBI" id="CHEBI:33737"/>
        <dbReference type="ChEBI" id="CHEBI:33738"/>
        <dbReference type="ChEBI" id="CHEBI:57783"/>
        <dbReference type="ChEBI" id="CHEBI:58349"/>
        <dbReference type="EC" id="1.18.1.2"/>
    </reaction>
</comment>
<evidence type="ECO:0000313" key="15">
    <source>
        <dbReference type="EMBL" id="SEB46523.1"/>
    </source>
</evidence>
<evidence type="ECO:0000259" key="14">
    <source>
        <dbReference type="PROSITE" id="PS51379"/>
    </source>
</evidence>
<evidence type="ECO:0000256" key="13">
    <source>
        <dbReference type="PIRSR" id="PIRSR000362-2"/>
    </source>
</evidence>
<dbReference type="CDD" id="cd04410">
    <property type="entry name" value="DMSOR_beta-like"/>
    <property type="match status" value="1"/>
</dbReference>
<feature type="binding site" evidence="12">
    <location>
        <position position="117"/>
    </location>
    <ligand>
        <name>FAD</name>
        <dbReference type="ChEBI" id="CHEBI:57692"/>
    </ligand>
</feature>
<dbReference type="Proteomes" id="UP000183407">
    <property type="component" value="Unassembled WGS sequence"/>
</dbReference>
<feature type="binding site" evidence="13">
    <location>
        <position position="308"/>
    </location>
    <ligand>
        <name>NADP(+)</name>
        <dbReference type="ChEBI" id="CHEBI:58349"/>
    </ligand>
</feature>
<dbReference type="PANTHER" id="PTHR48467">
    <property type="entry name" value="GLUTAMATE SYNTHASE 1 [NADH], CHLOROPLASTIC-LIKE"/>
    <property type="match status" value="1"/>
</dbReference>
<dbReference type="Pfam" id="PF00037">
    <property type="entry name" value="Fer4"/>
    <property type="match status" value="1"/>
</dbReference>
<evidence type="ECO:0000256" key="5">
    <source>
        <dbReference type="ARBA" id="ARBA00022723"/>
    </source>
</evidence>
<proteinExistence type="inferred from homology"/>
<dbReference type="Gene3D" id="3.40.50.720">
    <property type="entry name" value="NAD(P)-binding Rossmann-like Domain"/>
    <property type="match status" value="1"/>
</dbReference>
<keyword evidence="10" id="KW-0411">Iron-sulfur</keyword>
<feature type="binding site" evidence="12">
    <location>
        <position position="137"/>
    </location>
    <ligand>
        <name>FAD</name>
        <dbReference type="ChEBI" id="CHEBI:57692"/>
    </ligand>
</feature>